<dbReference type="Proteomes" id="UP000419743">
    <property type="component" value="Unassembled WGS sequence"/>
</dbReference>
<evidence type="ECO:0000313" key="1">
    <source>
        <dbReference type="EMBL" id="VZO36071.1"/>
    </source>
</evidence>
<name>A0A7M4DGM8_9MICO</name>
<protein>
    <submittedName>
        <fullName evidence="1">Uncharacterized protein</fullName>
    </submittedName>
</protein>
<organism evidence="1 2">
    <name type="scientific">Occultella aeris</name>
    <dbReference type="NCBI Taxonomy" id="2761496"/>
    <lineage>
        <taxon>Bacteria</taxon>
        <taxon>Bacillati</taxon>
        <taxon>Actinomycetota</taxon>
        <taxon>Actinomycetes</taxon>
        <taxon>Micrococcales</taxon>
        <taxon>Ruaniaceae</taxon>
        <taxon>Occultella</taxon>
    </lineage>
</organism>
<evidence type="ECO:0000313" key="2">
    <source>
        <dbReference type="Proteomes" id="UP000419743"/>
    </source>
</evidence>
<comment type="caution">
    <text evidence="1">The sequence shown here is derived from an EMBL/GenBank/DDBJ whole genome shotgun (WGS) entry which is preliminary data.</text>
</comment>
<reference evidence="1 2" key="1">
    <citation type="submission" date="2019-11" db="EMBL/GenBank/DDBJ databases">
        <authorList>
            <person name="Criscuolo A."/>
        </authorList>
    </citation>
    <scope>NUCLEOTIDE SEQUENCE [LARGE SCALE GENOMIC DNA]</scope>
    <source>
        <strain evidence="1">CIP111667</strain>
    </source>
</reference>
<proteinExistence type="predicted"/>
<dbReference type="EMBL" id="CACRYJ010000017">
    <property type="protein sequence ID" value="VZO36071.1"/>
    <property type="molecule type" value="Genomic_DNA"/>
</dbReference>
<keyword evidence="2" id="KW-1185">Reference proteome</keyword>
<gene>
    <name evidence="1" type="ORF">HALOF300_01275</name>
</gene>
<accession>A0A7M4DGM8</accession>
<sequence>MRMVGAIAETPVIHANDVLGRCHHNHRVVGTRGAEDGNTALGQPRVVALSYYALGPNAQQQARDDLGH</sequence>
<dbReference type="AlphaFoldDB" id="A0A7M4DGM8"/>